<evidence type="ECO:0000256" key="7">
    <source>
        <dbReference type="ARBA" id="ARBA00023065"/>
    </source>
</evidence>
<comment type="similarity">
    <text evidence="11">Belongs to the amiloride-sensitive sodium channel (TC 1.A.6) family.</text>
</comment>
<dbReference type="OrthoDB" id="6021021at2759"/>
<keyword evidence="8 12" id="KW-0472">Membrane</keyword>
<feature type="transmembrane region" description="Helical" evidence="12">
    <location>
        <begin position="55"/>
        <end position="77"/>
    </location>
</feature>
<evidence type="ECO:0000256" key="6">
    <source>
        <dbReference type="ARBA" id="ARBA00023053"/>
    </source>
</evidence>
<evidence type="ECO:0000256" key="8">
    <source>
        <dbReference type="ARBA" id="ARBA00023136"/>
    </source>
</evidence>
<gene>
    <name evidence="13" type="ORF">OFUS_LOCUS1462</name>
</gene>
<evidence type="ECO:0000313" key="13">
    <source>
        <dbReference type="EMBL" id="CAH1773933.1"/>
    </source>
</evidence>
<keyword evidence="2 11" id="KW-0813">Transport</keyword>
<keyword evidence="5 12" id="KW-1133">Transmembrane helix</keyword>
<dbReference type="InterPro" id="IPR001873">
    <property type="entry name" value="ENaC"/>
</dbReference>
<organism evidence="13 14">
    <name type="scientific">Owenia fusiformis</name>
    <name type="common">Polychaete worm</name>
    <dbReference type="NCBI Taxonomy" id="6347"/>
    <lineage>
        <taxon>Eukaryota</taxon>
        <taxon>Metazoa</taxon>
        <taxon>Spiralia</taxon>
        <taxon>Lophotrochozoa</taxon>
        <taxon>Annelida</taxon>
        <taxon>Polychaeta</taxon>
        <taxon>Sedentaria</taxon>
        <taxon>Canalipalpata</taxon>
        <taxon>Sabellida</taxon>
        <taxon>Oweniida</taxon>
        <taxon>Oweniidae</taxon>
        <taxon>Owenia</taxon>
    </lineage>
</organism>
<evidence type="ECO:0000256" key="10">
    <source>
        <dbReference type="ARBA" id="ARBA00023303"/>
    </source>
</evidence>
<dbReference type="EMBL" id="CAIIXF020000001">
    <property type="protein sequence ID" value="CAH1773933.1"/>
    <property type="molecule type" value="Genomic_DNA"/>
</dbReference>
<evidence type="ECO:0000256" key="11">
    <source>
        <dbReference type="RuleBase" id="RU000679"/>
    </source>
</evidence>
<proteinExistence type="inferred from homology"/>
<keyword evidence="14" id="KW-1185">Reference proteome</keyword>
<dbReference type="Gene3D" id="2.60.470.10">
    <property type="entry name" value="Acid-sensing ion channels like domains"/>
    <property type="match status" value="1"/>
</dbReference>
<keyword evidence="6" id="KW-0915">Sodium</keyword>
<evidence type="ECO:0000256" key="2">
    <source>
        <dbReference type="ARBA" id="ARBA00022448"/>
    </source>
</evidence>
<dbReference type="GO" id="GO:0015280">
    <property type="term" value="F:ligand-gated sodium channel activity"/>
    <property type="evidence" value="ECO:0007669"/>
    <property type="project" value="TreeGrafter"/>
</dbReference>
<dbReference type="AlphaFoldDB" id="A0A8S4MZG3"/>
<dbReference type="PANTHER" id="PTHR11690">
    <property type="entry name" value="AMILORIDE-SENSITIVE SODIUM CHANNEL-RELATED"/>
    <property type="match status" value="1"/>
</dbReference>
<reference evidence="13" key="1">
    <citation type="submission" date="2022-03" db="EMBL/GenBank/DDBJ databases">
        <authorList>
            <person name="Martin C."/>
        </authorList>
    </citation>
    <scope>NUCLEOTIDE SEQUENCE</scope>
</reference>
<keyword evidence="4 11" id="KW-0812">Transmembrane</keyword>
<keyword evidence="7 11" id="KW-0406">Ion transport</keyword>
<evidence type="ECO:0000256" key="9">
    <source>
        <dbReference type="ARBA" id="ARBA00023201"/>
    </source>
</evidence>
<comment type="caution">
    <text evidence="13">The sequence shown here is derived from an EMBL/GenBank/DDBJ whole genome shotgun (WGS) entry which is preliminary data.</text>
</comment>
<keyword evidence="3 11" id="KW-0894">Sodium channel</keyword>
<evidence type="ECO:0000256" key="12">
    <source>
        <dbReference type="SAM" id="Phobius"/>
    </source>
</evidence>
<dbReference type="Gene3D" id="1.10.287.770">
    <property type="entry name" value="YojJ-like"/>
    <property type="match status" value="1"/>
</dbReference>
<evidence type="ECO:0000313" key="14">
    <source>
        <dbReference type="Proteomes" id="UP000749559"/>
    </source>
</evidence>
<sequence length="583" mass="65657">MALPTASTHSSKETNHLDSILEDGKLEKTFLDFSGKTTAHGCGQIAKAKYKILKLIWMVIFFGALSFATYSSGIMFMKYYKYPTKDVVSLTYDDLEFPSVTFCNLQPFALSSTITFSPDDILGPNNTLTALLQFMFNVRSIFINPNKLGLGDMFQRYLNRIISYQFVYENVNAYETEPYVHDLKNFLIGCTFKGEQCNRSMFVLQKDSHYHNCYTFNGIGSNNFNKNVSKTDPGSGLSLVVFTDTYTDTLTSDPGVIYNPSDPTSGNNGIRVIVHSPKTRPAPVDKGFDVPNGFSTTVALRATRRTLLTEPHGDCTTDASNKGTEYRYTTDICYEQCHQDIITQKCGCKSSHFIPPRNETGFQYCGKLNITNLLSGDDTSKESILEDFTHLECEKSVIDTFWSNVTMVSKCNCRPPCNSTYYIKTTSQAVWPNEFTQQSFYKTYVNITDSTARPNILFQGLTPKEIKDRGLIQKNFLRLNIYFEDLQVEETSQEADYPITQVISDIGGNMGFYVGVSVITLVEFLSLIGALLLIFFKSCIKAGGKLREAKVSDVNIQPAHSLENKLGAQYTYEYKSYNDMISR</sequence>
<evidence type="ECO:0000256" key="5">
    <source>
        <dbReference type="ARBA" id="ARBA00022989"/>
    </source>
</evidence>
<feature type="transmembrane region" description="Helical" evidence="12">
    <location>
        <begin position="510"/>
        <end position="536"/>
    </location>
</feature>
<accession>A0A8S4MZG3</accession>
<dbReference type="PANTHER" id="PTHR11690:SF248">
    <property type="entry name" value="PICKPOCKET 17, ISOFORM A"/>
    <property type="match status" value="1"/>
</dbReference>
<evidence type="ECO:0000256" key="1">
    <source>
        <dbReference type="ARBA" id="ARBA00004141"/>
    </source>
</evidence>
<evidence type="ECO:0000256" key="3">
    <source>
        <dbReference type="ARBA" id="ARBA00022461"/>
    </source>
</evidence>
<comment type="subcellular location">
    <subcellularLocation>
        <location evidence="1">Membrane</location>
        <topology evidence="1">Multi-pass membrane protein</topology>
    </subcellularLocation>
</comment>
<dbReference type="PRINTS" id="PR01078">
    <property type="entry name" value="AMINACHANNEL"/>
</dbReference>
<evidence type="ECO:0000256" key="4">
    <source>
        <dbReference type="ARBA" id="ARBA00022692"/>
    </source>
</evidence>
<dbReference type="GO" id="GO:0005886">
    <property type="term" value="C:plasma membrane"/>
    <property type="evidence" value="ECO:0007669"/>
    <property type="project" value="TreeGrafter"/>
</dbReference>
<name>A0A8S4MZG3_OWEFU</name>
<protein>
    <submittedName>
        <fullName evidence="13">Uncharacterized protein</fullName>
    </submittedName>
</protein>
<dbReference type="Pfam" id="PF00858">
    <property type="entry name" value="ASC"/>
    <property type="match status" value="1"/>
</dbReference>
<dbReference type="Proteomes" id="UP000749559">
    <property type="component" value="Unassembled WGS sequence"/>
</dbReference>
<keyword evidence="9 11" id="KW-0739">Sodium transport</keyword>
<keyword evidence="10 11" id="KW-0407">Ion channel</keyword>